<name>A0A383EG37_9ZZZZ</name>
<reference evidence="1" key="1">
    <citation type="submission" date="2018-05" db="EMBL/GenBank/DDBJ databases">
        <authorList>
            <person name="Lanie J.A."/>
            <person name="Ng W.-L."/>
            <person name="Kazmierczak K.M."/>
            <person name="Andrzejewski T.M."/>
            <person name="Davidsen T.M."/>
            <person name="Wayne K.J."/>
            <person name="Tettelin H."/>
            <person name="Glass J.I."/>
            <person name="Rusch D."/>
            <person name="Podicherti R."/>
            <person name="Tsui H.-C.T."/>
            <person name="Winkler M.E."/>
        </authorList>
    </citation>
    <scope>NUCLEOTIDE SEQUENCE</scope>
</reference>
<evidence type="ECO:0000313" key="1">
    <source>
        <dbReference type="EMBL" id="SVE55589.1"/>
    </source>
</evidence>
<protein>
    <recommendedName>
        <fullName evidence="2">Phenylalanine ammonia-lyase</fullName>
    </recommendedName>
</protein>
<evidence type="ECO:0008006" key="2">
    <source>
        <dbReference type="Google" id="ProtNLM"/>
    </source>
</evidence>
<sequence>EDKISSGEIMYGINTGIGEFSETILNKDQIKDFQKYLIYNHSAGIGDACPIDHVRAAMASRINVHSKGMSGCRLEITLTLIDMLNKGVTPYVCSKGSVGACGDLAPMAQIALVLLGKGKAYYKGEFLDGHDAMNKAEIPIPGLEARDGLAVINGSNVLTGMSALFIHDVQNLFKQTEIATAMSLDALLANLGPLNHLIHEVRGFKGSINSSNSIRKVLANGDLMSGKIKTK</sequence>
<feature type="non-terminal residue" evidence="1">
    <location>
        <position position="1"/>
    </location>
</feature>
<dbReference type="Gene3D" id="1.20.200.10">
    <property type="entry name" value="Fumarase/aspartase (Central domain)"/>
    <property type="match status" value="1"/>
</dbReference>
<dbReference type="GO" id="GO:0003824">
    <property type="term" value="F:catalytic activity"/>
    <property type="evidence" value="ECO:0007669"/>
    <property type="project" value="InterPro"/>
</dbReference>
<dbReference type="SUPFAM" id="SSF48557">
    <property type="entry name" value="L-aspartase-like"/>
    <property type="match status" value="1"/>
</dbReference>
<dbReference type="InterPro" id="IPR001106">
    <property type="entry name" value="Aromatic_Lyase"/>
</dbReference>
<accession>A0A383EG37</accession>
<feature type="non-terminal residue" evidence="1">
    <location>
        <position position="231"/>
    </location>
</feature>
<dbReference type="PANTHER" id="PTHR10362">
    <property type="entry name" value="HISTIDINE AMMONIA-LYASE"/>
    <property type="match status" value="1"/>
</dbReference>
<dbReference type="Pfam" id="PF00221">
    <property type="entry name" value="Lyase_aromatic"/>
    <property type="match status" value="1"/>
</dbReference>
<organism evidence="1">
    <name type="scientific">marine metagenome</name>
    <dbReference type="NCBI Taxonomy" id="408172"/>
    <lineage>
        <taxon>unclassified sequences</taxon>
        <taxon>metagenomes</taxon>
        <taxon>ecological metagenomes</taxon>
    </lineage>
</organism>
<dbReference type="AlphaFoldDB" id="A0A383EG37"/>
<dbReference type="Gene3D" id="1.10.275.10">
    <property type="entry name" value="Fumarase/aspartase (N-terminal domain)"/>
    <property type="match status" value="1"/>
</dbReference>
<proteinExistence type="predicted"/>
<dbReference type="InterPro" id="IPR008948">
    <property type="entry name" value="L-Aspartase-like"/>
</dbReference>
<gene>
    <name evidence="1" type="ORF">METZ01_LOCUS508443</name>
</gene>
<dbReference type="EMBL" id="UINC01225493">
    <property type="protein sequence ID" value="SVE55589.1"/>
    <property type="molecule type" value="Genomic_DNA"/>
</dbReference>
<dbReference type="InterPro" id="IPR024083">
    <property type="entry name" value="Fumarase/histidase_N"/>
</dbReference>